<organism evidence="1 2">
    <name type="scientific">Periplaneta americana</name>
    <name type="common">American cockroach</name>
    <name type="synonym">Blatta americana</name>
    <dbReference type="NCBI Taxonomy" id="6978"/>
    <lineage>
        <taxon>Eukaryota</taxon>
        <taxon>Metazoa</taxon>
        <taxon>Ecdysozoa</taxon>
        <taxon>Arthropoda</taxon>
        <taxon>Hexapoda</taxon>
        <taxon>Insecta</taxon>
        <taxon>Pterygota</taxon>
        <taxon>Neoptera</taxon>
        <taxon>Polyneoptera</taxon>
        <taxon>Dictyoptera</taxon>
        <taxon>Blattodea</taxon>
        <taxon>Blattoidea</taxon>
        <taxon>Blattidae</taxon>
        <taxon>Blattinae</taxon>
        <taxon>Periplaneta</taxon>
    </lineage>
</organism>
<evidence type="ECO:0000313" key="1">
    <source>
        <dbReference type="EMBL" id="KAJ4450124.1"/>
    </source>
</evidence>
<accession>A0ABQ8TX77</accession>
<evidence type="ECO:0000313" key="2">
    <source>
        <dbReference type="Proteomes" id="UP001148838"/>
    </source>
</evidence>
<dbReference type="EMBL" id="JAJSOF020000003">
    <property type="protein sequence ID" value="KAJ4450124.1"/>
    <property type="molecule type" value="Genomic_DNA"/>
</dbReference>
<protein>
    <submittedName>
        <fullName evidence="1">Uncharacterized protein</fullName>
    </submittedName>
</protein>
<dbReference type="Proteomes" id="UP001148838">
    <property type="component" value="Unassembled WGS sequence"/>
</dbReference>
<keyword evidence="2" id="KW-1185">Reference proteome</keyword>
<name>A0ABQ8TX77_PERAM</name>
<proteinExistence type="predicted"/>
<sequence length="199" mass="22959">MGKSRNAYRVLVGRPEGKRPLGRPRRRWEDNIKMDLREVGYDDRDWINLAQDRNRWRAYVRAAMNLRVPYKPFKMVAEKWRADLSVTDLAVDIDLPIYTNYPDSVTTVWKSDSWESDEKLPLLTSTGNASSWQPKVKITHTTSKHSNLMEQSVCEKTDSMTVLTGGVNIPTVRGLVLTNSIHNYAEESKEKVPLFLILH</sequence>
<gene>
    <name evidence="1" type="ORF">ANN_01531</name>
</gene>
<comment type="caution">
    <text evidence="1">The sequence shown here is derived from an EMBL/GenBank/DDBJ whole genome shotgun (WGS) entry which is preliminary data.</text>
</comment>
<reference evidence="1 2" key="1">
    <citation type="journal article" date="2022" name="Allergy">
        <title>Genome assembly and annotation of Periplaneta americana reveal a comprehensive cockroach allergen profile.</title>
        <authorList>
            <person name="Wang L."/>
            <person name="Xiong Q."/>
            <person name="Saelim N."/>
            <person name="Wang L."/>
            <person name="Nong W."/>
            <person name="Wan A.T."/>
            <person name="Shi M."/>
            <person name="Liu X."/>
            <person name="Cao Q."/>
            <person name="Hui J.H.L."/>
            <person name="Sookrung N."/>
            <person name="Leung T.F."/>
            <person name="Tungtrongchitr A."/>
            <person name="Tsui S.K.W."/>
        </authorList>
    </citation>
    <scope>NUCLEOTIDE SEQUENCE [LARGE SCALE GENOMIC DNA]</scope>
    <source>
        <strain evidence="1">PWHHKU_190912</strain>
    </source>
</reference>